<dbReference type="Proteomes" id="UP000323221">
    <property type="component" value="Unassembled WGS sequence"/>
</dbReference>
<keyword evidence="3" id="KW-1185">Reference proteome</keyword>
<protein>
    <submittedName>
        <fullName evidence="2">SDR family NAD(P)-dependent oxidoreductase</fullName>
    </submittedName>
</protein>
<comment type="caution">
    <text evidence="2">The sequence shown here is derived from an EMBL/GenBank/DDBJ whole genome shotgun (WGS) entry which is preliminary data.</text>
</comment>
<evidence type="ECO:0000313" key="2">
    <source>
        <dbReference type="EMBL" id="KAA6437949.1"/>
    </source>
</evidence>
<dbReference type="PANTHER" id="PTHR43157">
    <property type="entry name" value="PHOSPHATIDYLINOSITOL-GLYCAN BIOSYNTHESIS CLASS F PROTEIN-RELATED"/>
    <property type="match status" value="1"/>
</dbReference>
<dbReference type="InterPro" id="IPR002347">
    <property type="entry name" value="SDR_fam"/>
</dbReference>
<dbReference type="PRINTS" id="PR00081">
    <property type="entry name" value="GDHRDH"/>
</dbReference>
<dbReference type="EMBL" id="VOIR01000001">
    <property type="protein sequence ID" value="KAA6437949.1"/>
    <property type="molecule type" value="Genomic_DNA"/>
</dbReference>
<dbReference type="RefSeq" id="WP_146354229.1">
    <property type="nucleotide sequence ID" value="NZ_VOIR01000001.1"/>
</dbReference>
<evidence type="ECO:0000256" key="1">
    <source>
        <dbReference type="ARBA" id="ARBA00023002"/>
    </source>
</evidence>
<dbReference type="PANTHER" id="PTHR43157:SF31">
    <property type="entry name" value="PHOSPHATIDYLINOSITOL-GLYCAN BIOSYNTHESIS CLASS F PROTEIN"/>
    <property type="match status" value="1"/>
</dbReference>
<reference evidence="2 3" key="1">
    <citation type="submission" date="2019-08" db="EMBL/GenBank/DDBJ databases">
        <title>Agrococcus lahaulensis sp. nov., isolated from a cold desert of the Indian Himalayas.</title>
        <authorList>
            <person name="Qu J.H."/>
        </authorList>
    </citation>
    <scope>NUCLEOTIDE SEQUENCE [LARGE SCALE GENOMIC DNA]</scope>
    <source>
        <strain evidence="2 3">NS18</strain>
    </source>
</reference>
<name>A0A5M8QPF5_9MICO</name>
<dbReference type="InterPro" id="IPR036291">
    <property type="entry name" value="NAD(P)-bd_dom_sf"/>
</dbReference>
<dbReference type="OrthoDB" id="4577644at2"/>
<dbReference type="Pfam" id="PF00106">
    <property type="entry name" value="adh_short"/>
    <property type="match status" value="1"/>
</dbReference>
<keyword evidence="1" id="KW-0560">Oxidoreductase</keyword>
<evidence type="ECO:0000313" key="3">
    <source>
        <dbReference type="Proteomes" id="UP000323221"/>
    </source>
</evidence>
<organism evidence="2 3">
    <name type="scientific">Agrococcus sediminis</name>
    <dbReference type="NCBI Taxonomy" id="2599924"/>
    <lineage>
        <taxon>Bacteria</taxon>
        <taxon>Bacillati</taxon>
        <taxon>Actinomycetota</taxon>
        <taxon>Actinomycetes</taxon>
        <taxon>Micrococcales</taxon>
        <taxon>Microbacteriaceae</taxon>
        <taxon>Agrococcus</taxon>
    </lineage>
</organism>
<proteinExistence type="predicted"/>
<gene>
    <name evidence="2" type="ORF">FQ330_00175</name>
</gene>
<sequence>MSRTIVITGASDGIGAAAARKLHALGEQVVVVGRSPERTAAVAAELGAPHFVADFAELAQVRRLADELLQRFPEIHVLANNAGGIMGERSLTVDGYERTFQVNHLAPFLLTTLLLPALTAGRATVIQTASQAARVFARFDIDDLQNARGYRADRAYGNGKLANILFTRELQRRYGDEGIAAVSFHPGIVATSFASDTNHVMRWIYHTPLRRLFTISAERAADDLVWLAQGTPGTTFVPGEYYDARRIATQVNPDSVDPVLAEQLWERSAAMV</sequence>
<accession>A0A5M8QPF5</accession>
<dbReference type="AlphaFoldDB" id="A0A5M8QPF5"/>
<dbReference type="Gene3D" id="3.40.50.720">
    <property type="entry name" value="NAD(P)-binding Rossmann-like Domain"/>
    <property type="match status" value="1"/>
</dbReference>
<dbReference type="SUPFAM" id="SSF51735">
    <property type="entry name" value="NAD(P)-binding Rossmann-fold domains"/>
    <property type="match status" value="1"/>
</dbReference>
<dbReference type="GO" id="GO:0016491">
    <property type="term" value="F:oxidoreductase activity"/>
    <property type="evidence" value="ECO:0007669"/>
    <property type="project" value="UniProtKB-KW"/>
</dbReference>